<dbReference type="RefSeq" id="WP_145088892.1">
    <property type="nucleotide sequence ID" value="NZ_CP036274.1"/>
</dbReference>
<gene>
    <name evidence="3" type="ORF">ETAA8_28460</name>
</gene>
<reference evidence="3 4" key="1">
    <citation type="submission" date="2019-02" db="EMBL/GenBank/DDBJ databases">
        <title>Deep-cultivation of Planctomycetes and their phenomic and genomic characterization uncovers novel biology.</title>
        <authorList>
            <person name="Wiegand S."/>
            <person name="Jogler M."/>
            <person name="Boedeker C."/>
            <person name="Pinto D."/>
            <person name="Vollmers J."/>
            <person name="Rivas-Marin E."/>
            <person name="Kohn T."/>
            <person name="Peeters S.H."/>
            <person name="Heuer A."/>
            <person name="Rast P."/>
            <person name="Oberbeckmann S."/>
            <person name="Bunk B."/>
            <person name="Jeske O."/>
            <person name="Meyerdierks A."/>
            <person name="Storesund J.E."/>
            <person name="Kallscheuer N."/>
            <person name="Luecker S."/>
            <person name="Lage O.M."/>
            <person name="Pohl T."/>
            <person name="Merkel B.J."/>
            <person name="Hornburger P."/>
            <person name="Mueller R.-W."/>
            <person name="Bruemmer F."/>
            <person name="Labrenz M."/>
            <person name="Spormann A.M."/>
            <person name="Op den Camp H."/>
            <person name="Overmann J."/>
            <person name="Amann R."/>
            <person name="Jetten M.S.M."/>
            <person name="Mascher T."/>
            <person name="Medema M.H."/>
            <person name="Devos D.P."/>
            <person name="Kaster A.-K."/>
            <person name="Ovreas L."/>
            <person name="Rohde M."/>
            <person name="Galperin M.Y."/>
            <person name="Jogler C."/>
        </authorList>
    </citation>
    <scope>NUCLEOTIDE SEQUENCE [LARGE SCALE GENOMIC DNA]</scope>
    <source>
        <strain evidence="3 4">ETA_A8</strain>
    </source>
</reference>
<dbReference type="Proteomes" id="UP000315017">
    <property type="component" value="Chromosome"/>
</dbReference>
<organism evidence="3 4">
    <name type="scientific">Anatilimnocola aggregata</name>
    <dbReference type="NCBI Taxonomy" id="2528021"/>
    <lineage>
        <taxon>Bacteria</taxon>
        <taxon>Pseudomonadati</taxon>
        <taxon>Planctomycetota</taxon>
        <taxon>Planctomycetia</taxon>
        <taxon>Pirellulales</taxon>
        <taxon>Pirellulaceae</taxon>
        <taxon>Anatilimnocola</taxon>
    </lineage>
</organism>
<accession>A0A517YBX9</accession>
<dbReference type="EMBL" id="CP036274">
    <property type="protein sequence ID" value="QDU27756.1"/>
    <property type="molecule type" value="Genomic_DNA"/>
</dbReference>
<evidence type="ECO:0000256" key="1">
    <source>
        <dbReference type="SAM" id="Coils"/>
    </source>
</evidence>
<proteinExistence type="predicted"/>
<name>A0A517YBX9_9BACT</name>
<feature type="coiled-coil region" evidence="1">
    <location>
        <begin position="104"/>
        <end position="199"/>
    </location>
</feature>
<feature type="region of interest" description="Disordered" evidence="2">
    <location>
        <begin position="1"/>
        <end position="23"/>
    </location>
</feature>
<keyword evidence="4" id="KW-1185">Reference proteome</keyword>
<evidence type="ECO:0000313" key="4">
    <source>
        <dbReference type="Proteomes" id="UP000315017"/>
    </source>
</evidence>
<keyword evidence="1" id="KW-0175">Coiled coil</keyword>
<evidence type="ECO:0000313" key="3">
    <source>
        <dbReference type="EMBL" id="QDU27756.1"/>
    </source>
</evidence>
<evidence type="ECO:0000256" key="2">
    <source>
        <dbReference type="SAM" id="MobiDB-lite"/>
    </source>
</evidence>
<dbReference type="AlphaFoldDB" id="A0A517YBX9"/>
<sequence length="203" mass="22283">MTTLLDRVFGRTNADPHKATRDALPTPADLEAAEANYRQASLAFTAAQAKAASGEVWPGSVTPHQLRFSEAGQRVQRCKEGLQKRRNLAPVELQEKYRRTKAGLVKLAGERRKLNDALAEQAREVAKLTTARDTAIASQKQHEDPKDRFRNADLARAVQSAERALLNAELDHENLVEQIDANAQAILEAEQAVAAANNELLTA</sequence>
<protein>
    <submittedName>
        <fullName evidence="3">Uncharacterized protein</fullName>
    </submittedName>
</protein>
<dbReference type="KEGG" id="aagg:ETAA8_28460"/>